<dbReference type="EC" id="3.1.2.22" evidence="2"/>
<dbReference type="InterPro" id="IPR029058">
    <property type="entry name" value="AB_hydrolase_fold"/>
</dbReference>
<protein>
    <recommendedName>
        <fullName evidence="2">palmitoyl-protein hydrolase</fullName>
        <ecNumber evidence="2">3.1.2.22</ecNumber>
    </recommendedName>
</protein>
<sequence length="212" mass="23666">MKRTASVIFFHGSGDTGAGIKDWVRSVLGRDFRGAHIRYVYPTAPWQRYTPFGGDKSNVWFDRQKVHIAADEESESMSEAYSIAKGLIREQLDDGIPLHRIIVGGFSMGGALALHTGYHLNTSVGGVFAHSAFLNRESIVYDSLANETDPPELCMLHGTNDQMVEFDWGRETYDALSELGVNGSFTVLPDVEHELTESSMRDVEQWILEKLP</sequence>
<accession>A0AAD4K655</accession>
<dbReference type="PANTHER" id="PTHR10655">
    <property type="entry name" value="LYSOPHOSPHOLIPASE-RELATED"/>
    <property type="match status" value="1"/>
</dbReference>
<evidence type="ECO:0000256" key="2">
    <source>
        <dbReference type="ARBA" id="ARBA00012423"/>
    </source>
</evidence>
<dbReference type="Pfam" id="PF02230">
    <property type="entry name" value="Abhydrolase_2"/>
    <property type="match status" value="1"/>
</dbReference>
<dbReference type="PANTHER" id="PTHR10655:SF17">
    <property type="entry name" value="LYSOPHOSPHOLIPASE-LIKE PROTEIN 1"/>
    <property type="match status" value="1"/>
</dbReference>
<dbReference type="InterPro" id="IPR050565">
    <property type="entry name" value="LYPA1-2/EST-like"/>
</dbReference>
<keyword evidence="6" id="KW-1185">Reference proteome</keyword>
<keyword evidence="3" id="KW-0378">Hydrolase</keyword>
<dbReference type="GO" id="GO:0008474">
    <property type="term" value="F:palmitoyl-(protein) hydrolase activity"/>
    <property type="evidence" value="ECO:0007669"/>
    <property type="project" value="UniProtKB-EC"/>
</dbReference>
<dbReference type="Proteomes" id="UP001200034">
    <property type="component" value="Unassembled WGS sequence"/>
</dbReference>
<dbReference type="Gene3D" id="3.40.50.1820">
    <property type="entry name" value="alpha/beta hydrolase"/>
    <property type="match status" value="1"/>
</dbReference>
<dbReference type="EMBL" id="JAJJHW010001127">
    <property type="protein sequence ID" value="KAH8376824.1"/>
    <property type="molecule type" value="Genomic_DNA"/>
</dbReference>
<dbReference type="InterPro" id="IPR003140">
    <property type="entry name" value="PLipase/COase/thioEstase"/>
</dbReference>
<organism evidence="5 6">
    <name type="scientific">Drosophila rubida</name>
    <dbReference type="NCBI Taxonomy" id="30044"/>
    <lineage>
        <taxon>Eukaryota</taxon>
        <taxon>Metazoa</taxon>
        <taxon>Ecdysozoa</taxon>
        <taxon>Arthropoda</taxon>
        <taxon>Hexapoda</taxon>
        <taxon>Insecta</taxon>
        <taxon>Pterygota</taxon>
        <taxon>Neoptera</taxon>
        <taxon>Endopterygota</taxon>
        <taxon>Diptera</taxon>
        <taxon>Brachycera</taxon>
        <taxon>Muscomorpha</taxon>
        <taxon>Ephydroidea</taxon>
        <taxon>Drosophilidae</taxon>
        <taxon>Drosophila</taxon>
    </lineage>
</organism>
<evidence type="ECO:0000256" key="3">
    <source>
        <dbReference type="ARBA" id="ARBA00022801"/>
    </source>
</evidence>
<evidence type="ECO:0000259" key="4">
    <source>
        <dbReference type="Pfam" id="PF02230"/>
    </source>
</evidence>
<dbReference type="AlphaFoldDB" id="A0AAD4K655"/>
<gene>
    <name evidence="5" type="ORF">KR093_001528</name>
</gene>
<proteinExistence type="inferred from homology"/>
<comment type="similarity">
    <text evidence="1">Belongs to the AB hydrolase superfamily. AB hydrolase 2 family.</text>
</comment>
<dbReference type="GO" id="GO:0005737">
    <property type="term" value="C:cytoplasm"/>
    <property type="evidence" value="ECO:0007669"/>
    <property type="project" value="TreeGrafter"/>
</dbReference>
<dbReference type="SUPFAM" id="SSF53474">
    <property type="entry name" value="alpha/beta-Hydrolases"/>
    <property type="match status" value="1"/>
</dbReference>
<comment type="caution">
    <text evidence="5">The sequence shown here is derived from an EMBL/GenBank/DDBJ whole genome shotgun (WGS) entry which is preliminary data.</text>
</comment>
<dbReference type="GO" id="GO:0052689">
    <property type="term" value="F:carboxylic ester hydrolase activity"/>
    <property type="evidence" value="ECO:0007669"/>
    <property type="project" value="TreeGrafter"/>
</dbReference>
<evidence type="ECO:0000313" key="5">
    <source>
        <dbReference type="EMBL" id="KAH8376824.1"/>
    </source>
</evidence>
<name>A0AAD4K655_9MUSC</name>
<evidence type="ECO:0000256" key="1">
    <source>
        <dbReference type="ARBA" id="ARBA00006499"/>
    </source>
</evidence>
<reference evidence="5" key="1">
    <citation type="journal article" date="2021" name="Mol. Ecol. Resour.">
        <title>Phylogenomic analyses of the genus Drosophila reveals genomic signals of climate adaptation.</title>
        <authorList>
            <person name="Li F."/>
            <person name="Rane R.V."/>
            <person name="Luria V."/>
            <person name="Xiong Z."/>
            <person name="Chen J."/>
            <person name="Li Z."/>
            <person name="Catullo R.A."/>
            <person name="Griffin P.C."/>
            <person name="Schiffer M."/>
            <person name="Pearce S."/>
            <person name="Lee S.F."/>
            <person name="McElroy K."/>
            <person name="Stocker A."/>
            <person name="Shirriffs J."/>
            <person name="Cockerell F."/>
            <person name="Coppin C."/>
            <person name="Sgro C.M."/>
            <person name="Karger A."/>
            <person name="Cain J.W."/>
            <person name="Weber J.A."/>
            <person name="Santpere G."/>
            <person name="Kirschner M.W."/>
            <person name="Hoffmann A.A."/>
            <person name="Oakeshott J.G."/>
            <person name="Zhang G."/>
        </authorList>
    </citation>
    <scope>NUCLEOTIDE SEQUENCE</scope>
    <source>
        <strain evidence="5">BGI-SZ-2011g</strain>
    </source>
</reference>
<evidence type="ECO:0000313" key="6">
    <source>
        <dbReference type="Proteomes" id="UP001200034"/>
    </source>
</evidence>
<feature type="domain" description="Phospholipase/carboxylesterase/thioesterase" evidence="4">
    <location>
        <begin position="2"/>
        <end position="207"/>
    </location>
</feature>